<keyword evidence="2" id="KW-0813">Transport</keyword>
<dbReference type="InterPro" id="IPR036259">
    <property type="entry name" value="MFS_trans_sf"/>
</dbReference>
<dbReference type="GO" id="GO:0005886">
    <property type="term" value="C:plasma membrane"/>
    <property type="evidence" value="ECO:0007669"/>
    <property type="project" value="UniProtKB-SubCell"/>
</dbReference>
<sequence>MTPPIPADATAATLTERQSRLRWGGLAVLAASLLVVVMDMTVLNVALPDLTEDLHAGGLAQLWIVDVYSLVLAGLLVPLAAVADRWGRRRMLLTGFVIFALASLGALVAQSPGDVIVVRAVLGIGGAMIMPATLSLIRALFPDARERAFALGLWAATAAVGGAVGPIVGGALLSAFSWHAAFLVNVPLMVAALVAGLLLLPESRSERPGRVDAIGVLLSVGGMVAAVYGIKHLGKGDLDAVTFVALAVGAALLTAFVRRCLAQPEPMLAVRLFGNPVFRSGVITALVSSTVVMALLFVGSQWLQLVQGWTPLVAGVALLPMALGGLIGPPLAPAIAARIGARTVIVAGLVVLAAGLLTLWLLPRPMPYAGVAVALLLVGFGSAALGLASALIMGAAPAHQAGSAAAVEEMSYEVGGVLGIAVLGSIAGLVYRQGLPAGAGHAAEESLTGALGTPVEPAALASYTDAFGAVGLVGAVVTLLVAFLVWRQLPKDVDVSGGH</sequence>
<dbReference type="CDD" id="cd17321">
    <property type="entry name" value="MFS_MMR_MDR_like"/>
    <property type="match status" value="1"/>
</dbReference>
<dbReference type="Gene3D" id="1.20.1720.10">
    <property type="entry name" value="Multidrug resistance protein D"/>
    <property type="match status" value="1"/>
</dbReference>
<dbReference type="Proteomes" id="UP000030300">
    <property type="component" value="Chromosome"/>
</dbReference>
<dbReference type="InterPro" id="IPR020846">
    <property type="entry name" value="MFS_dom"/>
</dbReference>
<evidence type="ECO:0000256" key="2">
    <source>
        <dbReference type="ARBA" id="ARBA00022448"/>
    </source>
</evidence>
<dbReference type="AlphaFoldDB" id="A0A0A1DQY8"/>
<dbReference type="RefSeq" id="WP_052138355.1">
    <property type="nucleotide sequence ID" value="NZ_BJMC01000017.1"/>
</dbReference>
<dbReference type="PANTHER" id="PTHR42718">
    <property type="entry name" value="MAJOR FACILITATOR SUPERFAMILY MULTIDRUG TRANSPORTER MFSC"/>
    <property type="match status" value="1"/>
</dbReference>
<dbReference type="Pfam" id="PF07690">
    <property type="entry name" value="MFS_1"/>
    <property type="match status" value="1"/>
</dbReference>
<dbReference type="EMBL" id="CP009896">
    <property type="protein sequence ID" value="AIY19789.2"/>
    <property type="molecule type" value="Genomic_DNA"/>
</dbReference>
<accession>A0A0A1DQY8</accession>
<keyword evidence="6" id="KW-0472">Membrane</keyword>
<dbReference type="GO" id="GO:0022857">
    <property type="term" value="F:transmembrane transporter activity"/>
    <property type="evidence" value="ECO:0007669"/>
    <property type="project" value="InterPro"/>
</dbReference>
<dbReference type="STRING" id="2045.KR76_08045"/>
<gene>
    <name evidence="7" type="ORF">KR76_08045</name>
</gene>
<protein>
    <submittedName>
        <fullName evidence="7">Antiseptic resistance protein</fullName>
    </submittedName>
</protein>
<dbReference type="PANTHER" id="PTHR42718:SF47">
    <property type="entry name" value="METHYL VIOLOGEN RESISTANCE PROTEIN SMVA"/>
    <property type="match status" value="1"/>
</dbReference>
<dbReference type="PROSITE" id="PS50850">
    <property type="entry name" value="MFS"/>
    <property type="match status" value="1"/>
</dbReference>
<keyword evidence="3" id="KW-1003">Cell membrane</keyword>
<keyword evidence="8" id="KW-1185">Reference proteome</keyword>
<evidence type="ECO:0000256" key="3">
    <source>
        <dbReference type="ARBA" id="ARBA00022475"/>
    </source>
</evidence>
<evidence type="ECO:0000256" key="4">
    <source>
        <dbReference type="ARBA" id="ARBA00022692"/>
    </source>
</evidence>
<dbReference type="HOGENOM" id="CLU_000960_28_2_11"/>
<dbReference type="GeneID" id="96608872"/>
<proteinExistence type="predicted"/>
<dbReference type="InterPro" id="IPR005829">
    <property type="entry name" value="Sugar_transporter_CS"/>
</dbReference>
<reference evidence="7 8" key="1">
    <citation type="journal article" date="2015" name="Genome Announc.">
        <title>Complete Genome Sequence of Steroid-Transforming Nocardioides simplex VKM Ac-2033D.</title>
        <authorList>
            <person name="Shtratnikova V.Y."/>
            <person name="Schelkunov M.I."/>
            <person name="Pekov Y.A."/>
            <person name="Fokina V.V."/>
            <person name="Logacheva M.D."/>
            <person name="Sokolov S.L."/>
            <person name="Bragin E.Y."/>
            <person name="Ashapkin V.V."/>
            <person name="Donova M.V."/>
        </authorList>
    </citation>
    <scope>NUCLEOTIDE SEQUENCE [LARGE SCALE GENOMIC DNA]</scope>
    <source>
        <strain evidence="7 8">VKM Ac-2033D</strain>
    </source>
</reference>
<comment type="subcellular location">
    <subcellularLocation>
        <location evidence="1">Cell membrane</location>
        <topology evidence="1">Multi-pass membrane protein</topology>
    </subcellularLocation>
</comment>
<dbReference type="PRINTS" id="PR01036">
    <property type="entry name" value="TCRTETB"/>
</dbReference>
<dbReference type="PROSITE" id="PS00216">
    <property type="entry name" value="SUGAR_TRANSPORT_1"/>
    <property type="match status" value="1"/>
</dbReference>
<organism evidence="7 8">
    <name type="scientific">Nocardioides simplex</name>
    <name type="common">Arthrobacter simplex</name>
    <dbReference type="NCBI Taxonomy" id="2045"/>
    <lineage>
        <taxon>Bacteria</taxon>
        <taxon>Bacillati</taxon>
        <taxon>Actinomycetota</taxon>
        <taxon>Actinomycetes</taxon>
        <taxon>Propionibacteriales</taxon>
        <taxon>Nocardioidaceae</taxon>
        <taxon>Pimelobacter</taxon>
    </lineage>
</organism>
<dbReference type="eggNOG" id="COG0477">
    <property type="taxonomic scope" value="Bacteria"/>
</dbReference>
<evidence type="ECO:0000256" key="6">
    <source>
        <dbReference type="ARBA" id="ARBA00023136"/>
    </source>
</evidence>
<dbReference type="InterPro" id="IPR011701">
    <property type="entry name" value="MFS"/>
</dbReference>
<evidence type="ECO:0000256" key="1">
    <source>
        <dbReference type="ARBA" id="ARBA00004651"/>
    </source>
</evidence>
<evidence type="ECO:0000313" key="7">
    <source>
        <dbReference type="EMBL" id="AIY19789.2"/>
    </source>
</evidence>
<dbReference type="OrthoDB" id="7375466at2"/>
<keyword evidence="5" id="KW-1133">Transmembrane helix</keyword>
<evidence type="ECO:0000256" key="5">
    <source>
        <dbReference type="ARBA" id="ARBA00022989"/>
    </source>
</evidence>
<keyword evidence="4" id="KW-0812">Transmembrane</keyword>
<evidence type="ECO:0000313" key="8">
    <source>
        <dbReference type="Proteomes" id="UP000030300"/>
    </source>
</evidence>
<dbReference type="KEGG" id="psim:KR76_08045"/>
<name>A0A0A1DQY8_NOCSI</name>
<dbReference type="Gene3D" id="1.20.1250.20">
    <property type="entry name" value="MFS general substrate transporter like domains"/>
    <property type="match status" value="1"/>
</dbReference>
<dbReference type="SUPFAM" id="SSF103473">
    <property type="entry name" value="MFS general substrate transporter"/>
    <property type="match status" value="1"/>
</dbReference>